<feature type="transmembrane region" description="Helical" evidence="1">
    <location>
        <begin position="40"/>
        <end position="62"/>
    </location>
</feature>
<dbReference type="InterPro" id="IPR038728">
    <property type="entry name" value="YkvI-like"/>
</dbReference>
<dbReference type="AlphaFoldDB" id="A0A1I2SDR5"/>
<feature type="transmembrane region" description="Helical" evidence="1">
    <location>
        <begin position="298"/>
        <end position="317"/>
    </location>
</feature>
<feature type="transmembrane region" description="Helical" evidence="1">
    <location>
        <begin position="323"/>
        <end position="344"/>
    </location>
</feature>
<dbReference type="PANTHER" id="PTHR37814:SF1">
    <property type="entry name" value="MEMBRANE PROTEIN"/>
    <property type="match status" value="1"/>
</dbReference>
<reference evidence="2 3" key="1">
    <citation type="submission" date="2016-10" db="EMBL/GenBank/DDBJ databases">
        <authorList>
            <person name="de Groot N.N."/>
        </authorList>
    </citation>
    <scope>NUCLEOTIDE SEQUENCE [LARGE SCALE GENOMIC DNA]</scope>
    <source>
        <strain>J11</strain>
        <strain evidence="3">PG 39</strain>
    </source>
</reference>
<keyword evidence="1" id="KW-0812">Transmembrane</keyword>
<evidence type="ECO:0000313" key="3">
    <source>
        <dbReference type="Proteomes" id="UP000199065"/>
    </source>
</evidence>
<protein>
    <submittedName>
        <fullName evidence="2">Uncharacterized membrane protein YkvI</fullName>
    </submittedName>
</protein>
<dbReference type="STRING" id="185761.SAMN05660282_01097"/>
<keyword evidence="3" id="KW-1185">Reference proteome</keyword>
<feature type="transmembrane region" description="Helical" evidence="1">
    <location>
        <begin position="111"/>
        <end position="129"/>
    </location>
</feature>
<proteinExistence type="predicted"/>
<feature type="transmembrane region" description="Helical" evidence="1">
    <location>
        <begin position="141"/>
        <end position="161"/>
    </location>
</feature>
<evidence type="ECO:0000313" key="2">
    <source>
        <dbReference type="EMBL" id="SFG50974.1"/>
    </source>
</evidence>
<sequence length="415" mass="45180">MIKRVLAVAMAFVGLSVGAGFASGQEILQFFVAFGVKGLGGAIFAGLGMCLVGLVMVQLGSYHQADEHTAVLDEIAPTPLAKLFDAAVVLTIFSIGFVMFAGAGSNLKQQFGLPTWVGAVVLLVIVLVLGRLDVDKVSNVIGAISPLIVVFILVAFVYSVMNMPADWHSLVPETEKIHTTLPNFWIAALNYLGFSLMVPVSMSIVIGGYHLNPRTAGLGGLLGGFIFGLLLVCSAIALFIQAATVRHDDLPMLTLVGKMHPWMGTAMAVVIYLMILNSAIGMFYALGRRFTSDHPERFYKVFVGLTLSGFVISFFGFRTLVTYVYPILGYVGVALSVLMVLSWIKDRALIKAETERRIRVRDLVTLKLDPAKPFTRRDRRDLAKEIADSNIDDHELRETMEGKIGKLLEDGTEPH</sequence>
<dbReference type="RefSeq" id="WP_092285230.1">
    <property type="nucleotide sequence ID" value="NZ_FOPJ01000005.1"/>
</dbReference>
<dbReference type="PANTHER" id="PTHR37814">
    <property type="entry name" value="CONSERVED MEMBRANE PROTEIN"/>
    <property type="match status" value="1"/>
</dbReference>
<feature type="transmembrane region" description="Helical" evidence="1">
    <location>
        <begin position="262"/>
        <end position="286"/>
    </location>
</feature>
<keyword evidence="1" id="KW-0472">Membrane</keyword>
<evidence type="ECO:0000256" key="1">
    <source>
        <dbReference type="SAM" id="Phobius"/>
    </source>
</evidence>
<feature type="transmembrane region" description="Helical" evidence="1">
    <location>
        <begin position="184"/>
        <end position="206"/>
    </location>
</feature>
<feature type="transmembrane region" description="Helical" evidence="1">
    <location>
        <begin position="218"/>
        <end position="242"/>
    </location>
</feature>
<dbReference type="OrthoDB" id="4424890at2"/>
<organism evidence="2 3">
    <name type="scientific">Corynebacterium spheniscorum</name>
    <dbReference type="NCBI Taxonomy" id="185761"/>
    <lineage>
        <taxon>Bacteria</taxon>
        <taxon>Bacillati</taxon>
        <taxon>Actinomycetota</taxon>
        <taxon>Actinomycetes</taxon>
        <taxon>Mycobacteriales</taxon>
        <taxon>Corynebacteriaceae</taxon>
        <taxon>Corynebacterium</taxon>
    </lineage>
</organism>
<dbReference type="Proteomes" id="UP000199065">
    <property type="component" value="Unassembled WGS sequence"/>
</dbReference>
<feature type="transmembrane region" description="Helical" evidence="1">
    <location>
        <begin position="83"/>
        <end position="105"/>
    </location>
</feature>
<name>A0A1I2SDR5_9CORY</name>
<keyword evidence="1" id="KW-1133">Transmembrane helix</keyword>
<dbReference type="EMBL" id="FOPJ01000005">
    <property type="protein sequence ID" value="SFG50974.1"/>
    <property type="molecule type" value="Genomic_DNA"/>
</dbReference>
<accession>A0A1I2SDR5</accession>
<gene>
    <name evidence="2" type="ORF">SAMN05660282_01097</name>
</gene>